<gene>
    <name evidence="3" type="ORF">BC008_34935</name>
</gene>
<evidence type="ECO:0000256" key="2">
    <source>
        <dbReference type="SAM" id="MobiDB-lite"/>
    </source>
</evidence>
<accession>A0A0V7ZX82</accession>
<dbReference type="Proteomes" id="UP000053372">
    <property type="component" value="Unassembled WGS sequence"/>
</dbReference>
<feature type="compositionally biased region" description="Acidic residues" evidence="2">
    <location>
        <begin position="94"/>
        <end position="104"/>
    </location>
</feature>
<dbReference type="RefSeq" id="WP_027843846.1">
    <property type="nucleotide sequence ID" value="NZ_LMTZ01000035.1"/>
</dbReference>
<sequence>MARGIERIEQDITSLEEVIEGIGEELQEVYGGYVENLGKSVSKQLILAIYHLCTQGYPDNFLKLSLNQKQKLQQNIRKLGQRSDSELKELLKVDDEEDEEDGEYEKENADEEKIQIEEISDEQILEITTDGNIKITADLPLTEAELAAAMDSIAKAARDKTEEEKNKAENNDKEQDKSESVKESGELSEVRLDEVVLVNASIADKAMDLFAAARNAASKYPSKPKTLDTSNPVELAKWQQYLELSLQQLLRVVSRDANRILQKSRILPKKLPPSLLEAAAASSEASAEIMPGPPNLLNLAIEIESEQKSDSSRGLMKIMAVNLRLGEIEFADTELSAKRKKIRNISSRLAKVGREYQKIQRELSVAKAEAAWRSSWYED</sequence>
<dbReference type="AlphaFoldDB" id="A0A0V7ZX82"/>
<comment type="caution">
    <text evidence="3">The sequence shown here is derived from an EMBL/GenBank/DDBJ whole genome shotgun (WGS) entry which is preliminary data.</text>
</comment>
<name>A0A0V7ZX82_9CYAN</name>
<evidence type="ECO:0000313" key="3">
    <source>
        <dbReference type="EMBL" id="KST69112.1"/>
    </source>
</evidence>
<keyword evidence="4" id="KW-1185">Reference proteome</keyword>
<evidence type="ECO:0008006" key="5">
    <source>
        <dbReference type="Google" id="ProtNLM"/>
    </source>
</evidence>
<feature type="region of interest" description="Disordered" evidence="2">
    <location>
        <begin position="157"/>
        <end position="185"/>
    </location>
</feature>
<evidence type="ECO:0000313" key="4">
    <source>
        <dbReference type="Proteomes" id="UP000053372"/>
    </source>
</evidence>
<proteinExistence type="predicted"/>
<dbReference type="EMBL" id="LMTZ01000035">
    <property type="protein sequence ID" value="KST69112.1"/>
    <property type="molecule type" value="Genomic_DNA"/>
</dbReference>
<keyword evidence="1" id="KW-0175">Coiled coil</keyword>
<evidence type="ECO:0000256" key="1">
    <source>
        <dbReference type="SAM" id="Coils"/>
    </source>
</evidence>
<feature type="coiled-coil region" evidence="1">
    <location>
        <begin position="342"/>
        <end position="369"/>
    </location>
</feature>
<protein>
    <recommendedName>
        <fullName evidence="5">Primosomal protein</fullName>
    </recommendedName>
</protein>
<reference evidence="3 4" key="1">
    <citation type="journal article" date="2015" name="Genome Announc.">
        <title>Draft Genome of the Euendolithic (true boring) Cyanobacterium Mastigocoleus testarum strain BC008.</title>
        <authorList>
            <person name="Guida B.S."/>
            <person name="Garcia-Pichel F."/>
        </authorList>
    </citation>
    <scope>NUCLEOTIDE SEQUENCE [LARGE SCALE GENOMIC DNA]</scope>
    <source>
        <strain evidence="3 4">BC008</strain>
    </source>
</reference>
<dbReference type="OrthoDB" id="421643at2"/>
<organism evidence="3 4">
    <name type="scientific">Mastigocoleus testarum BC008</name>
    <dbReference type="NCBI Taxonomy" id="371196"/>
    <lineage>
        <taxon>Bacteria</taxon>
        <taxon>Bacillati</taxon>
        <taxon>Cyanobacteriota</taxon>
        <taxon>Cyanophyceae</taxon>
        <taxon>Nostocales</taxon>
        <taxon>Hapalosiphonaceae</taxon>
        <taxon>Mastigocoleus</taxon>
    </lineage>
</organism>
<feature type="region of interest" description="Disordered" evidence="2">
    <location>
        <begin position="87"/>
        <end position="110"/>
    </location>
</feature>